<feature type="signal peptide" evidence="1">
    <location>
        <begin position="1"/>
        <end position="19"/>
    </location>
</feature>
<protein>
    <submittedName>
        <fullName evidence="3">DUF281 domain-containing protein</fullName>
    </submittedName>
</protein>
<proteinExistence type="predicted"/>
<sequence>MHSLIEFFILTCLLASTEQCLKTLPPEEIYITSTTIMFETTTVNLCNDCDIEEIIQDQGGNKVVPNDIRNELEDGCIKTYVQCYNEDLYGCLFVKLYAESGENTEQIGNFVTTSADGVLNCDKDGTYFSGNVKNIRTIYCIFNGCKHNR</sequence>
<evidence type="ECO:0000256" key="1">
    <source>
        <dbReference type="SAM" id="SignalP"/>
    </source>
</evidence>
<dbReference type="AlphaFoldDB" id="A0A8R1EUU7"/>
<dbReference type="PANTHER" id="PTHR36517">
    <property type="entry name" value="PROTEIN CBG25732"/>
    <property type="match status" value="1"/>
</dbReference>
<feature type="chain" id="PRO_5035887904" evidence="1">
    <location>
        <begin position="20"/>
        <end position="149"/>
    </location>
</feature>
<accession>A0A8R1EUU7</accession>
<dbReference type="EnsemblMetazoa" id="CJA42626b.1">
    <property type="protein sequence ID" value="CJA42626b.1"/>
    <property type="gene ID" value="WBGene00218474"/>
</dbReference>
<keyword evidence="1" id="KW-0732">Signal</keyword>
<evidence type="ECO:0000313" key="4">
    <source>
        <dbReference type="Proteomes" id="UP000005237"/>
    </source>
</evidence>
<dbReference type="Proteomes" id="UP000005237">
    <property type="component" value="Unassembled WGS sequence"/>
</dbReference>
<evidence type="ECO:0000313" key="3">
    <source>
        <dbReference type="EnsemblMetazoa" id="CJA42626b.1"/>
    </source>
</evidence>
<dbReference type="InterPro" id="IPR005098">
    <property type="entry name" value="DUF281"/>
</dbReference>
<reference evidence="3" key="2">
    <citation type="submission" date="2022-06" db="UniProtKB">
        <authorList>
            <consortium name="EnsemblMetazoa"/>
        </authorList>
    </citation>
    <scope>IDENTIFICATION</scope>
    <source>
        <strain evidence="3">DF5081</strain>
    </source>
</reference>
<keyword evidence="4" id="KW-1185">Reference proteome</keyword>
<organism evidence="3 4">
    <name type="scientific">Caenorhabditis japonica</name>
    <dbReference type="NCBI Taxonomy" id="281687"/>
    <lineage>
        <taxon>Eukaryota</taxon>
        <taxon>Metazoa</taxon>
        <taxon>Ecdysozoa</taxon>
        <taxon>Nematoda</taxon>
        <taxon>Chromadorea</taxon>
        <taxon>Rhabditida</taxon>
        <taxon>Rhabditina</taxon>
        <taxon>Rhabditomorpha</taxon>
        <taxon>Rhabditoidea</taxon>
        <taxon>Rhabditidae</taxon>
        <taxon>Peloderinae</taxon>
        <taxon>Caenorhabditis</taxon>
    </lineage>
</organism>
<name>A0A8R1EUU7_CAEJA</name>
<evidence type="ECO:0000259" key="2">
    <source>
        <dbReference type="Pfam" id="PF03436"/>
    </source>
</evidence>
<dbReference type="Pfam" id="PF03436">
    <property type="entry name" value="DUF281"/>
    <property type="match status" value="1"/>
</dbReference>
<feature type="domain" description="DUF281" evidence="2">
    <location>
        <begin position="74"/>
        <end position="127"/>
    </location>
</feature>
<reference evidence="4" key="1">
    <citation type="submission" date="2010-08" db="EMBL/GenBank/DDBJ databases">
        <authorList>
            <consortium name="Caenorhabditis japonica Sequencing Consortium"/>
            <person name="Wilson R.K."/>
        </authorList>
    </citation>
    <scope>NUCLEOTIDE SEQUENCE [LARGE SCALE GENOMIC DNA]</scope>
    <source>
        <strain evidence="4">DF5081</strain>
    </source>
</reference>
<dbReference type="PANTHER" id="PTHR36517:SF1">
    <property type="entry name" value="C6 DOMAIN-CONTAINING PROTEIN-RELATED"/>
    <property type="match status" value="1"/>
</dbReference>